<dbReference type="KEGG" id="hgn:E6W36_12600"/>
<dbReference type="EMBL" id="CP039704">
    <property type="protein sequence ID" value="QCI80046.1"/>
    <property type="molecule type" value="Genomic_DNA"/>
</dbReference>
<feature type="region of interest" description="Disordered" evidence="1">
    <location>
        <begin position="1"/>
        <end position="21"/>
    </location>
</feature>
<dbReference type="Gene3D" id="1.10.530.10">
    <property type="match status" value="1"/>
</dbReference>
<dbReference type="SUPFAM" id="SSF53955">
    <property type="entry name" value="Lysozyme-like"/>
    <property type="match status" value="1"/>
</dbReference>
<evidence type="ECO:0000313" key="3">
    <source>
        <dbReference type="Proteomes" id="UP000298714"/>
    </source>
</evidence>
<sequence length="278" mass="29764">MISNRPFALDPTATPVAPQAKPSPALVAQHLWQKTVSAALGTDEGREGSFWLSPPGPTLDNDLLLLLQQSLDQAVPVQSGPLSLGSNAGYQPLFEAAGARTGLAPALLAAIVGAEAESRNGAWDPNSRNPRSSAAGLTQFLDSTWIGEAQRPGTYLNGVAQANGWLTAQGRIAPQAREALLDLRFDPARRSRPGPTMRAAIWMSCRRVGCCAATRTYRPRRAPPIWRTTSALPTPPAFSVRALRPAGLQPCCPHRSAAVPRRSAFRRPEMPQRRTATG</sequence>
<keyword evidence="3" id="KW-1185">Reference proteome</keyword>
<evidence type="ECO:0000313" key="2">
    <source>
        <dbReference type="EMBL" id="QCI80046.1"/>
    </source>
</evidence>
<dbReference type="InterPro" id="IPR023346">
    <property type="entry name" value="Lysozyme-like_dom_sf"/>
</dbReference>
<reference evidence="3" key="1">
    <citation type="submission" date="2019-04" db="EMBL/GenBank/DDBJ databases">
        <title>Complete genome sequence of Sphingomonas sp. W1-2-3.</title>
        <authorList>
            <person name="Im W.T."/>
        </authorList>
    </citation>
    <scope>NUCLEOTIDE SEQUENCE [LARGE SCALE GENOMIC DNA]</scope>
    <source>
        <strain evidence="3">W1-2-3</strain>
    </source>
</reference>
<dbReference type="RefSeq" id="WP_222872902.1">
    <property type="nucleotide sequence ID" value="NZ_CP039704.1"/>
</dbReference>
<dbReference type="AlphaFoldDB" id="A0A4D7CBR1"/>
<evidence type="ECO:0000256" key="1">
    <source>
        <dbReference type="SAM" id="MobiDB-lite"/>
    </source>
</evidence>
<gene>
    <name evidence="2" type="ORF">E6W36_12600</name>
</gene>
<evidence type="ECO:0008006" key="4">
    <source>
        <dbReference type="Google" id="ProtNLM"/>
    </source>
</evidence>
<accession>A0A4D7CBR1</accession>
<feature type="region of interest" description="Disordered" evidence="1">
    <location>
        <begin position="258"/>
        <end position="278"/>
    </location>
</feature>
<proteinExistence type="predicted"/>
<organism evidence="2 3">
    <name type="scientific">Hankyongella ginsenosidimutans</name>
    <dbReference type="NCBI Taxonomy" id="1763828"/>
    <lineage>
        <taxon>Bacteria</taxon>
        <taxon>Pseudomonadati</taxon>
        <taxon>Pseudomonadota</taxon>
        <taxon>Alphaproteobacteria</taxon>
        <taxon>Sphingomonadales</taxon>
        <taxon>Sphingomonadaceae</taxon>
        <taxon>Hankyongella</taxon>
    </lineage>
</organism>
<dbReference type="Proteomes" id="UP000298714">
    <property type="component" value="Chromosome"/>
</dbReference>
<protein>
    <recommendedName>
        <fullName evidence="4">Transglycosylase SLT domain-containing protein</fullName>
    </recommendedName>
</protein>
<name>A0A4D7CBR1_9SPHN</name>